<protein>
    <submittedName>
        <fullName evidence="1">Uncharacterized protein</fullName>
    </submittedName>
</protein>
<sequence length="50" mass="5661">MGPLCPCPNSKKPRKHKNLMIAMKKSAASSKPFFKPYLTMLYYRCIPGAD</sequence>
<dbReference type="EMBL" id="CATNWA010019807">
    <property type="protein sequence ID" value="CAI9615122.1"/>
    <property type="molecule type" value="Genomic_DNA"/>
</dbReference>
<reference evidence="1" key="1">
    <citation type="submission" date="2023-05" db="EMBL/GenBank/DDBJ databases">
        <authorList>
            <person name="Stuckert A."/>
        </authorList>
    </citation>
    <scope>NUCLEOTIDE SEQUENCE</scope>
</reference>
<gene>
    <name evidence="1" type="ORF">SPARVUS_LOCUS15176755</name>
</gene>
<comment type="caution">
    <text evidence="1">The sequence shown here is derived from an EMBL/GenBank/DDBJ whole genome shotgun (WGS) entry which is preliminary data.</text>
</comment>
<keyword evidence="2" id="KW-1185">Reference proteome</keyword>
<name>A0ABN9H272_9NEOB</name>
<dbReference type="Proteomes" id="UP001162483">
    <property type="component" value="Unassembled WGS sequence"/>
</dbReference>
<proteinExistence type="predicted"/>
<evidence type="ECO:0000313" key="1">
    <source>
        <dbReference type="EMBL" id="CAI9615122.1"/>
    </source>
</evidence>
<evidence type="ECO:0000313" key="2">
    <source>
        <dbReference type="Proteomes" id="UP001162483"/>
    </source>
</evidence>
<accession>A0ABN9H272</accession>
<organism evidence="1 2">
    <name type="scientific">Staurois parvus</name>
    <dbReference type="NCBI Taxonomy" id="386267"/>
    <lineage>
        <taxon>Eukaryota</taxon>
        <taxon>Metazoa</taxon>
        <taxon>Chordata</taxon>
        <taxon>Craniata</taxon>
        <taxon>Vertebrata</taxon>
        <taxon>Euteleostomi</taxon>
        <taxon>Amphibia</taxon>
        <taxon>Batrachia</taxon>
        <taxon>Anura</taxon>
        <taxon>Neobatrachia</taxon>
        <taxon>Ranoidea</taxon>
        <taxon>Ranidae</taxon>
        <taxon>Staurois</taxon>
    </lineage>
</organism>